<dbReference type="SMART" id="SM00355">
    <property type="entry name" value="ZnF_C2H2"/>
    <property type="match status" value="10"/>
</dbReference>
<reference evidence="8" key="2">
    <citation type="submission" date="2022-06" db="UniProtKB">
        <authorList>
            <consortium name="EnsemblMetazoa"/>
        </authorList>
    </citation>
    <scope>IDENTIFICATION</scope>
    <source>
        <strain evidence="8">p50T (Dazao)</strain>
    </source>
</reference>
<keyword evidence="4" id="KW-0862">Zinc</keyword>
<feature type="domain" description="C2H2-type" evidence="7">
    <location>
        <begin position="645"/>
        <end position="673"/>
    </location>
</feature>
<feature type="domain" description="C2H2-type" evidence="7">
    <location>
        <begin position="493"/>
        <end position="520"/>
    </location>
</feature>
<feature type="region of interest" description="Disordered" evidence="6">
    <location>
        <begin position="155"/>
        <end position="175"/>
    </location>
</feature>
<evidence type="ECO:0000256" key="6">
    <source>
        <dbReference type="SAM" id="MobiDB-lite"/>
    </source>
</evidence>
<dbReference type="RefSeq" id="XP_037869826.1">
    <property type="nucleotide sequence ID" value="XM_038013898.2"/>
</dbReference>
<feature type="domain" description="C2H2-type" evidence="7">
    <location>
        <begin position="439"/>
        <end position="466"/>
    </location>
</feature>
<dbReference type="PANTHER" id="PTHR24379:SF121">
    <property type="entry name" value="C2H2-TYPE DOMAIN-CONTAINING PROTEIN"/>
    <property type="match status" value="1"/>
</dbReference>
<proteinExistence type="predicted"/>
<feature type="region of interest" description="Disordered" evidence="6">
    <location>
        <begin position="212"/>
        <end position="272"/>
    </location>
</feature>
<dbReference type="GeneID" id="101736035"/>
<keyword evidence="9" id="KW-1185">Reference proteome</keyword>
<evidence type="ECO:0000259" key="7">
    <source>
        <dbReference type="PROSITE" id="PS50157"/>
    </source>
</evidence>
<evidence type="ECO:0000256" key="4">
    <source>
        <dbReference type="ARBA" id="ARBA00022833"/>
    </source>
</evidence>
<evidence type="ECO:0000256" key="1">
    <source>
        <dbReference type="ARBA" id="ARBA00022723"/>
    </source>
</evidence>
<feature type="domain" description="C2H2-type" evidence="7">
    <location>
        <begin position="465"/>
        <end position="492"/>
    </location>
</feature>
<evidence type="ECO:0000256" key="3">
    <source>
        <dbReference type="ARBA" id="ARBA00022771"/>
    </source>
</evidence>
<dbReference type="Proteomes" id="UP000005204">
    <property type="component" value="Unassembled WGS sequence"/>
</dbReference>
<evidence type="ECO:0000256" key="2">
    <source>
        <dbReference type="ARBA" id="ARBA00022737"/>
    </source>
</evidence>
<dbReference type="KEGG" id="bmor:101736035"/>
<organism evidence="8 9">
    <name type="scientific">Bombyx mori</name>
    <name type="common">Silk moth</name>
    <dbReference type="NCBI Taxonomy" id="7091"/>
    <lineage>
        <taxon>Eukaryota</taxon>
        <taxon>Metazoa</taxon>
        <taxon>Ecdysozoa</taxon>
        <taxon>Arthropoda</taxon>
        <taxon>Hexapoda</taxon>
        <taxon>Insecta</taxon>
        <taxon>Pterygota</taxon>
        <taxon>Neoptera</taxon>
        <taxon>Endopterygota</taxon>
        <taxon>Lepidoptera</taxon>
        <taxon>Glossata</taxon>
        <taxon>Ditrysia</taxon>
        <taxon>Bombycoidea</taxon>
        <taxon>Bombycidae</taxon>
        <taxon>Bombycinae</taxon>
        <taxon>Bombyx</taxon>
    </lineage>
</organism>
<dbReference type="EnsemblMetazoa" id="XM_038013898.1">
    <property type="protein sequence ID" value="XP_037869826.1"/>
    <property type="gene ID" value="LOC101736035"/>
</dbReference>
<dbReference type="Pfam" id="PF00096">
    <property type="entry name" value="zf-C2H2"/>
    <property type="match status" value="3"/>
</dbReference>
<reference evidence="9" key="1">
    <citation type="journal article" date="2008" name="Insect Biochem. Mol. Biol.">
        <title>The genome of a lepidopteran model insect, the silkworm Bombyx mori.</title>
        <authorList>
            <consortium name="International Silkworm Genome Consortium"/>
        </authorList>
    </citation>
    <scope>NUCLEOTIDE SEQUENCE [LARGE SCALE GENOMIC DNA]</scope>
    <source>
        <strain evidence="9">p50T</strain>
    </source>
</reference>
<dbReference type="AlphaFoldDB" id="A0A8R2LYV0"/>
<evidence type="ECO:0000256" key="5">
    <source>
        <dbReference type="PROSITE-ProRule" id="PRU00042"/>
    </source>
</evidence>
<name>A0A8R2LYV0_BOMMO</name>
<accession>A0A8R2LYV0</accession>
<feature type="compositionally biased region" description="Basic residues" evidence="6">
    <location>
        <begin position="212"/>
        <end position="222"/>
    </location>
</feature>
<dbReference type="GO" id="GO:0008270">
    <property type="term" value="F:zinc ion binding"/>
    <property type="evidence" value="ECO:0007669"/>
    <property type="project" value="UniProtKB-KW"/>
</dbReference>
<dbReference type="InterPro" id="IPR013087">
    <property type="entry name" value="Znf_C2H2_type"/>
</dbReference>
<dbReference type="Pfam" id="PF12874">
    <property type="entry name" value="zf-met"/>
    <property type="match status" value="1"/>
</dbReference>
<dbReference type="FunFam" id="3.30.160.60:FF:000100">
    <property type="entry name" value="Zinc finger 45-like"/>
    <property type="match status" value="1"/>
</dbReference>
<protein>
    <recommendedName>
        <fullName evidence="7">C2H2-type domain-containing protein</fullName>
    </recommendedName>
</protein>
<feature type="compositionally biased region" description="Basic and acidic residues" evidence="6">
    <location>
        <begin position="250"/>
        <end position="264"/>
    </location>
</feature>
<dbReference type="InterPro" id="IPR036236">
    <property type="entry name" value="Znf_C2H2_sf"/>
</dbReference>
<sequence>MALDSFNNLRRSLCGGCLSSDRKLSETNYEYKHLFGELVGSTNQSAHTSLCWECIKKLKNIRDFKGQARKAQDQLLQLVKDPLFTLSKLKFSKTDNIDVLAIKRNNKLISKDNKLIANKKRALSHHNGPEITSAFGSVNPDSSFLEINTFDCHDGDDSTNSKVPVHSNDDEGNETKPLAFIKVEYSDSENILSEFADEGLTNDGANAVTKAKCNKVRSKRRNRTADEFDESDDEPLTKKSRSKTDTVAPKLDRRKNPGPKREKPPGVVNNSRVRKKLEQLNVRADLLEMVVLSWEEVAQERRVALDSAAFTRHDYRCADCIVGFNHKSKLLNHMKKHDPSSGSLVCDICKVRCKDNNAYSAHRRRHRVRLRLNLGPTVIGPRGITRNSMYLRPTDLPVHISVVIRWTGWRCRACLSAWSRAAVGADHCARAHGAPPPTHTCRVCGRTETSLGRLRSHVQEHAERQRCELCGKTFRDKTSLRTHLFIHKGEKDFECNKCGKRFVFKKAMEIHMITHNASSLLYCHHCDMNFKNEMSYYQHMKYNLKHVDPAKLKYACELCDKKFVKAARLEEHNMAVHLKIAPIRCSVSGCEFACPSRAALRTHTRRTHRLARALRNHVCHACGKAYTTKKTLEGHVRSHTGERPFACTRCPSTFRYEAALYNHNKLVHAARQKT</sequence>
<dbReference type="Gene3D" id="3.30.160.60">
    <property type="entry name" value="Classic Zinc Finger"/>
    <property type="match status" value="6"/>
</dbReference>
<keyword evidence="2" id="KW-0677">Repeat</keyword>
<dbReference type="PANTHER" id="PTHR24379">
    <property type="entry name" value="KRAB AND ZINC FINGER DOMAIN-CONTAINING"/>
    <property type="match status" value="1"/>
</dbReference>
<keyword evidence="3 5" id="KW-0863">Zinc-finger</keyword>
<keyword evidence="1" id="KW-0479">Metal-binding</keyword>
<feature type="domain" description="C2H2-type" evidence="7">
    <location>
        <begin position="554"/>
        <end position="582"/>
    </location>
</feature>
<dbReference type="PROSITE" id="PS00028">
    <property type="entry name" value="ZINC_FINGER_C2H2_1"/>
    <property type="match status" value="6"/>
</dbReference>
<feature type="domain" description="C2H2-type" evidence="7">
    <location>
        <begin position="315"/>
        <end position="342"/>
    </location>
</feature>
<evidence type="ECO:0000313" key="9">
    <source>
        <dbReference type="Proteomes" id="UP000005204"/>
    </source>
</evidence>
<dbReference type="SUPFAM" id="SSF57667">
    <property type="entry name" value="beta-beta-alpha zinc fingers"/>
    <property type="match status" value="4"/>
</dbReference>
<evidence type="ECO:0000313" key="8">
    <source>
        <dbReference type="EnsemblMetazoa" id="XP_037869826.1"/>
    </source>
</evidence>
<dbReference type="PROSITE" id="PS50157">
    <property type="entry name" value="ZINC_FINGER_C2H2_2"/>
    <property type="match status" value="7"/>
</dbReference>
<feature type="domain" description="C2H2-type" evidence="7">
    <location>
        <begin position="617"/>
        <end position="644"/>
    </location>
</feature>